<proteinExistence type="predicted"/>
<organism evidence="3 4">
    <name type="scientific">Ambispora gerdemannii</name>
    <dbReference type="NCBI Taxonomy" id="144530"/>
    <lineage>
        <taxon>Eukaryota</taxon>
        <taxon>Fungi</taxon>
        <taxon>Fungi incertae sedis</taxon>
        <taxon>Mucoromycota</taxon>
        <taxon>Glomeromycotina</taxon>
        <taxon>Glomeromycetes</taxon>
        <taxon>Archaeosporales</taxon>
        <taxon>Ambisporaceae</taxon>
        <taxon>Ambispora</taxon>
    </lineage>
</organism>
<keyword evidence="4" id="KW-1185">Reference proteome</keyword>
<dbReference type="Proteomes" id="UP000789831">
    <property type="component" value="Unassembled WGS sequence"/>
</dbReference>
<dbReference type="GO" id="GO:0003677">
    <property type="term" value="F:DNA binding"/>
    <property type="evidence" value="ECO:0007669"/>
    <property type="project" value="InterPro"/>
</dbReference>
<feature type="domain" description="Tyr recombinase" evidence="2">
    <location>
        <begin position="1"/>
        <end position="66"/>
    </location>
</feature>
<evidence type="ECO:0000256" key="1">
    <source>
        <dbReference type="ARBA" id="ARBA00023172"/>
    </source>
</evidence>
<reference evidence="3" key="1">
    <citation type="submission" date="2021-06" db="EMBL/GenBank/DDBJ databases">
        <authorList>
            <person name="Kallberg Y."/>
            <person name="Tangrot J."/>
            <person name="Rosling A."/>
        </authorList>
    </citation>
    <scope>NUCLEOTIDE SEQUENCE</scope>
    <source>
        <strain evidence="3">MT106</strain>
    </source>
</reference>
<dbReference type="Gene3D" id="1.10.443.10">
    <property type="entry name" value="Intergrase catalytic core"/>
    <property type="match status" value="1"/>
</dbReference>
<sequence>MVKRELNISQSIELTPHTLRHAFATYQAESGLPLPLLQKLLGHSSIRTTALYWQNIYQEPNDDAGSILAGKKWLERPKSSQKKNPPKPSIAANFAPLNKVITDFLFPQLPKTPKPIFIEQEPAILSQKLIQQEIPYQFQKHLKKDQQN</sequence>
<keyword evidence="1" id="KW-0233">DNA recombination</keyword>
<name>A0A9N9G563_9GLOM</name>
<accession>A0A9N9G563</accession>
<dbReference type="CDD" id="cd00397">
    <property type="entry name" value="DNA_BRE_C"/>
    <property type="match status" value="1"/>
</dbReference>
<evidence type="ECO:0000313" key="4">
    <source>
        <dbReference type="Proteomes" id="UP000789831"/>
    </source>
</evidence>
<dbReference type="Pfam" id="PF00589">
    <property type="entry name" value="Phage_integrase"/>
    <property type="match status" value="1"/>
</dbReference>
<dbReference type="SUPFAM" id="SSF56349">
    <property type="entry name" value="DNA breaking-rejoining enzymes"/>
    <property type="match status" value="1"/>
</dbReference>
<dbReference type="AlphaFoldDB" id="A0A9N9G563"/>
<evidence type="ECO:0000259" key="2">
    <source>
        <dbReference type="PROSITE" id="PS51898"/>
    </source>
</evidence>
<comment type="caution">
    <text evidence="3">The sequence shown here is derived from an EMBL/GenBank/DDBJ whole genome shotgun (WGS) entry which is preliminary data.</text>
</comment>
<dbReference type="InterPro" id="IPR011010">
    <property type="entry name" value="DNA_brk_join_enz"/>
</dbReference>
<dbReference type="InterPro" id="IPR002104">
    <property type="entry name" value="Integrase_catalytic"/>
</dbReference>
<dbReference type="InterPro" id="IPR013762">
    <property type="entry name" value="Integrase-like_cat_sf"/>
</dbReference>
<protein>
    <submittedName>
        <fullName evidence="3">5077_t:CDS:1</fullName>
    </submittedName>
</protein>
<gene>
    <name evidence="3" type="ORF">AGERDE_LOCUS8128</name>
</gene>
<dbReference type="GO" id="GO:0015074">
    <property type="term" value="P:DNA integration"/>
    <property type="evidence" value="ECO:0007669"/>
    <property type="project" value="InterPro"/>
</dbReference>
<dbReference type="GO" id="GO:0006310">
    <property type="term" value="P:DNA recombination"/>
    <property type="evidence" value="ECO:0007669"/>
    <property type="project" value="UniProtKB-KW"/>
</dbReference>
<dbReference type="EMBL" id="CAJVPL010001644">
    <property type="protein sequence ID" value="CAG8581155.1"/>
    <property type="molecule type" value="Genomic_DNA"/>
</dbReference>
<evidence type="ECO:0000313" key="3">
    <source>
        <dbReference type="EMBL" id="CAG8581155.1"/>
    </source>
</evidence>
<dbReference type="PROSITE" id="PS51898">
    <property type="entry name" value="TYR_RECOMBINASE"/>
    <property type="match status" value="1"/>
</dbReference>